<protein>
    <submittedName>
        <fullName evidence="8">Glucose-methanol-choline oxidoreductase</fullName>
    </submittedName>
</protein>
<organism evidence="8 9">
    <name type="scientific">Chloropicon primus</name>
    <dbReference type="NCBI Taxonomy" id="1764295"/>
    <lineage>
        <taxon>Eukaryota</taxon>
        <taxon>Viridiplantae</taxon>
        <taxon>Chlorophyta</taxon>
        <taxon>Chloropicophyceae</taxon>
        <taxon>Chloropicales</taxon>
        <taxon>Chloropicaceae</taxon>
        <taxon>Chloropicon</taxon>
    </lineage>
</organism>
<dbReference type="Pfam" id="PF00732">
    <property type="entry name" value="GMC_oxred_N"/>
    <property type="match status" value="1"/>
</dbReference>
<dbReference type="PIRSF" id="PIRSF000137">
    <property type="entry name" value="Alcohol_oxidase"/>
    <property type="match status" value="1"/>
</dbReference>
<feature type="binding site" evidence="5">
    <location>
        <position position="266"/>
    </location>
    <ligand>
        <name>FAD</name>
        <dbReference type="ChEBI" id="CHEBI:57692"/>
    </ligand>
</feature>
<accession>A0A5B8MG93</accession>
<sequence length="596" mass="64318">MMATTSYRLWAQASSKLLSSSKAGGLGSRLQGVSRRLLSTATTAGEYNYILVGGGTASCVLAKRLLEANPDNKILVLEAGSDDYEHKYIKVPAAIGRLFKSDKDWDYTSSSSTEAGLSPTHEGVYLCRGKVLGGSSCTNVLLYNRGSARDYDGWKVPGWSSRDVLQYFKKSENNHAVSNDKFHGKDGPFDVGNVQYTNPLVDTFLDASVKMGFRRNSDFNDWDNGQDGVGPFHVAQNNGVRSSAASSYLSGVQGKPRLEVVTGAHVSKLDIDAENKAARGVNYVKDGKQLSAGIKEGGEVILAAGSVGSPHLLMLSGIGPKKHLEEHGIDCVADLPVGESLQDHPAAVVVYTVDQKVSVTDEFKLFGISNLPSPMPLLKYLLSGTGPMTSVGCDYGGFFKTSEEKEDPDLQMRFIGARAQSPLGISNYREYAAKWLSWPSGYTFQNICVRPKSTGHVRLKSSSYKDKPEISTGYLSSDEDVKSLRNGIKLSRKLGTSEEFKKYNPVELFPGAHVQTDEEIDEYIRNSAHSGNAVVGSCRMGVNPKSAVVDPELRVMGIKALRVVDSSVMPVLPGGQTCSSTLMIAEKGADLLADHA</sequence>
<dbReference type="Proteomes" id="UP000316726">
    <property type="component" value="Chromosome 1"/>
</dbReference>
<dbReference type="PANTHER" id="PTHR11552">
    <property type="entry name" value="GLUCOSE-METHANOL-CHOLINE GMC OXIDOREDUCTASE"/>
    <property type="match status" value="1"/>
</dbReference>
<dbReference type="InterPro" id="IPR007867">
    <property type="entry name" value="GMC_OxRtase_C"/>
</dbReference>
<dbReference type="PANTHER" id="PTHR11552:SF147">
    <property type="entry name" value="CHOLINE DEHYDROGENASE, MITOCHONDRIAL"/>
    <property type="match status" value="1"/>
</dbReference>
<dbReference type="GO" id="GO:0019285">
    <property type="term" value="P:glycine betaine biosynthetic process from choline"/>
    <property type="evidence" value="ECO:0007669"/>
    <property type="project" value="TreeGrafter"/>
</dbReference>
<evidence type="ECO:0000256" key="4">
    <source>
        <dbReference type="ARBA" id="ARBA00022827"/>
    </source>
</evidence>
<proteinExistence type="inferred from homology"/>
<keyword evidence="3" id="KW-0285">Flavoprotein</keyword>
<keyword evidence="9" id="KW-1185">Reference proteome</keyword>
<feature type="domain" description="Glucose-methanol-choline oxidoreductase N-terminal" evidence="6">
    <location>
        <begin position="305"/>
        <end position="319"/>
    </location>
</feature>
<dbReference type="EMBL" id="HBHL01003188">
    <property type="protein sequence ID" value="CAD9713137.1"/>
    <property type="molecule type" value="Transcribed_RNA"/>
</dbReference>
<dbReference type="AlphaFoldDB" id="A0A5B8MG93"/>
<dbReference type="OrthoDB" id="269227at2759"/>
<name>A0A5B8MG93_9CHLO</name>
<dbReference type="InterPro" id="IPR012132">
    <property type="entry name" value="GMC_OxRdtase"/>
</dbReference>
<evidence type="ECO:0000256" key="5">
    <source>
        <dbReference type="PIRSR" id="PIRSR000137-2"/>
    </source>
</evidence>
<evidence type="ECO:0000259" key="6">
    <source>
        <dbReference type="PROSITE" id="PS00624"/>
    </source>
</evidence>
<dbReference type="Gene3D" id="3.50.50.60">
    <property type="entry name" value="FAD/NAD(P)-binding domain"/>
    <property type="match status" value="1"/>
</dbReference>
<dbReference type="PROSITE" id="PS00624">
    <property type="entry name" value="GMC_OXRED_2"/>
    <property type="match status" value="1"/>
</dbReference>
<dbReference type="InterPro" id="IPR000172">
    <property type="entry name" value="GMC_OxRdtase_N"/>
</dbReference>
<comment type="similarity">
    <text evidence="2">Belongs to the GMC oxidoreductase family.</text>
</comment>
<dbReference type="GO" id="GO:0050660">
    <property type="term" value="F:flavin adenine dinucleotide binding"/>
    <property type="evidence" value="ECO:0007669"/>
    <property type="project" value="InterPro"/>
</dbReference>
<feature type="binding site" evidence="5">
    <location>
        <position position="131"/>
    </location>
    <ligand>
        <name>FAD</name>
        <dbReference type="ChEBI" id="CHEBI:57692"/>
    </ligand>
</feature>
<reference evidence="8 9" key="1">
    <citation type="submission" date="2018-07" db="EMBL/GenBank/DDBJ databases">
        <title>The complete nuclear genome of the prasinophyte Chloropicon primus (CCMP1205).</title>
        <authorList>
            <person name="Pombert J.-F."/>
            <person name="Otis C."/>
            <person name="Turmel M."/>
            <person name="Lemieux C."/>
        </authorList>
    </citation>
    <scope>NUCLEOTIDE SEQUENCE [LARGE SCALE GENOMIC DNA]</scope>
    <source>
        <strain evidence="8 9">CCMP1205</strain>
    </source>
</reference>
<evidence type="ECO:0000313" key="7">
    <source>
        <dbReference type="EMBL" id="CAD9713137.1"/>
    </source>
</evidence>
<dbReference type="Pfam" id="PF05199">
    <property type="entry name" value="GMC_oxred_C"/>
    <property type="match status" value="1"/>
</dbReference>
<evidence type="ECO:0000256" key="3">
    <source>
        <dbReference type="ARBA" id="ARBA00022630"/>
    </source>
</evidence>
<evidence type="ECO:0000313" key="9">
    <source>
        <dbReference type="Proteomes" id="UP000316726"/>
    </source>
</evidence>
<reference evidence="7" key="2">
    <citation type="submission" date="2021-01" db="EMBL/GenBank/DDBJ databases">
        <authorList>
            <person name="Corre E."/>
            <person name="Pelletier E."/>
            <person name="Niang G."/>
            <person name="Scheremetjew M."/>
            <person name="Finn R."/>
            <person name="Kale V."/>
            <person name="Holt S."/>
            <person name="Cochrane G."/>
            <person name="Meng A."/>
            <person name="Brown T."/>
            <person name="Cohen L."/>
        </authorList>
    </citation>
    <scope>NUCLEOTIDE SEQUENCE</scope>
    <source>
        <strain evidence="7">CCMP1205</strain>
    </source>
</reference>
<dbReference type="SUPFAM" id="SSF54373">
    <property type="entry name" value="FAD-linked reductases, C-terminal domain"/>
    <property type="match status" value="1"/>
</dbReference>
<keyword evidence="4 5" id="KW-0274">FAD</keyword>
<dbReference type="STRING" id="1764295.A0A5B8MG93"/>
<dbReference type="GO" id="GO:0008812">
    <property type="term" value="F:choline dehydrogenase activity"/>
    <property type="evidence" value="ECO:0007669"/>
    <property type="project" value="TreeGrafter"/>
</dbReference>
<dbReference type="GO" id="GO:0016020">
    <property type="term" value="C:membrane"/>
    <property type="evidence" value="ECO:0007669"/>
    <property type="project" value="TreeGrafter"/>
</dbReference>
<dbReference type="Gene3D" id="3.30.560.10">
    <property type="entry name" value="Glucose Oxidase, domain 3"/>
    <property type="match status" value="1"/>
</dbReference>
<dbReference type="EMBL" id="CP031034">
    <property type="protein sequence ID" value="QDZ18370.1"/>
    <property type="molecule type" value="Genomic_DNA"/>
</dbReference>
<gene>
    <name evidence="8" type="ORF">A3770_01p08880</name>
    <name evidence="7" type="ORF">CPRI1469_LOCUS1986</name>
</gene>
<evidence type="ECO:0000313" key="8">
    <source>
        <dbReference type="EMBL" id="QDZ18370.1"/>
    </source>
</evidence>
<evidence type="ECO:0000256" key="2">
    <source>
        <dbReference type="ARBA" id="ARBA00010790"/>
    </source>
</evidence>
<evidence type="ECO:0000256" key="1">
    <source>
        <dbReference type="ARBA" id="ARBA00001974"/>
    </source>
</evidence>
<comment type="cofactor">
    <cofactor evidence="1 5">
        <name>FAD</name>
        <dbReference type="ChEBI" id="CHEBI:57692"/>
    </cofactor>
</comment>
<dbReference type="InterPro" id="IPR036188">
    <property type="entry name" value="FAD/NAD-bd_sf"/>
</dbReference>
<dbReference type="SUPFAM" id="SSF51905">
    <property type="entry name" value="FAD/NAD(P)-binding domain"/>
    <property type="match status" value="1"/>
</dbReference>